<gene>
    <name evidence="2" type="ORF">H9756_03655</name>
</gene>
<evidence type="ECO:0000256" key="1">
    <source>
        <dbReference type="SAM" id="Phobius"/>
    </source>
</evidence>
<name>A0A9D2T2L2_9FIRM</name>
<keyword evidence="1" id="KW-0472">Membrane</keyword>
<feature type="transmembrane region" description="Helical" evidence="1">
    <location>
        <begin position="62"/>
        <end position="82"/>
    </location>
</feature>
<keyword evidence="1" id="KW-0812">Transmembrane</keyword>
<reference evidence="2" key="1">
    <citation type="journal article" date="2021" name="PeerJ">
        <title>Extensive microbial diversity within the chicken gut microbiome revealed by metagenomics and culture.</title>
        <authorList>
            <person name="Gilroy R."/>
            <person name="Ravi A."/>
            <person name="Getino M."/>
            <person name="Pursley I."/>
            <person name="Horton D.L."/>
            <person name="Alikhan N.F."/>
            <person name="Baker D."/>
            <person name="Gharbi K."/>
            <person name="Hall N."/>
            <person name="Watson M."/>
            <person name="Adriaenssens E.M."/>
            <person name="Foster-Nyarko E."/>
            <person name="Jarju S."/>
            <person name="Secka A."/>
            <person name="Antonio M."/>
            <person name="Oren A."/>
            <person name="Chaudhuri R.R."/>
            <person name="La Ragione R."/>
            <person name="Hildebrand F."/>
            <person name="Pallen M.J."/>
        </authorList>
    </citation>
    <scope>NUCLEOTIDE SEQUENCE</scope>
    <source>
        <strain evidence="2">CHK165-2605</strain>
    </source>
</reference>
<reference evidence="2" key="2">
    <citation type="submission" date="2021-04" db="EMBL/GenBank/DDBJ databases">
        <authorList>
            <person name="Gilroy R."/>
        </authorList>
    </citation>
    <scope>NUCLEOTIDE SEQUENCE</scope>
    <source>
        <strain evidence="2">CHK165-2605</strain>
    </source>
</reference>
<dbReference type="Proteomes" id="UP000823895">
    <property type="component" value="Unassembled WGS sequence"/>
</dbReference>
<proteinExistence type="predicted"/>
<comment type="caution">
    <text evidence="2">The sequence shown here is derived from an EMBL/GenBank/DDBJ whole genome shotgun (WGS) entry which is preliminary data.</text>
</comment>
<dbReference type="AlphaFoldDB" id="A0A9D2T2L2"/>
<feature type="transmembrane region" description="Helical" evidence="1">
    <location>
        <begin position="31"/>
        <end position="56"/>
    </location>
</feature>
<dbReference type="EMBL" id="DWWI01000079">
    <property type="protein sequence ID" value="HJC42765.1"/>
    <property type="molecule type" value="Genomic_DNA"/>
</dbReference>
<protein>
    <submittedName>
        <fullName evidence="2">Uncharacterized protein</fullName>
    </submittedName>
</protein>
<organism evidence="2 3">
    <name type="scientific">Candidatus Mediterraneibacter gallistercoris</name>
    <dbReference type="NCBI Taxonomy" id="2838671"/>
    <lineage>
        <taxon>Bacteria</taxon>
        <taxon>Bacillati</taxon>
        <taxon>Bacillota</taxon>
        <taxon>Clostridia</taxon>
        <taxon>Lachnospirales</taxon>
        <taxon>Lachnospiraceae</taxon>
        <taxon>Mediterraneibacter</taxon>
    </lineage>
</organism>
<evidence type="ECO:0000313" key="3">
    <source>
        <dbReference type="Proteomes" id="UP000823895"/>
    </source>
</evidence>
<keyword evidence="1" id="KW-1133">Transmembrane helix</keyword>
<evidence type="ECO:0000313" key="2">
    <source>
        <dbReference type="EMBL" id="HJC42765.1"/>
    </source>
</evidence>
<sequence length="90" mass="10079">MESIIEIILELILEGGIEASKSSKIPKPVRYLITAIIVLLFITFIGFIFWVGVIVLKDNIPAGIFLILMGVVMTALSVIKFIKTFLTKRR</sequence>
<accession>A0A9D2T2L2</accession>